<name>A0ABM8T232_9BURK</name>
<gene>
    <name evidence="1" type="ORF">R69658_07164</name>
</gene>
<evidence type="ECO:0000313" key="1">
    <source>
        <dbReference type="EMBL" id="CAE6851181.1"/>
    </source>
</evidence>
<protein>
    <submittedName>
        <fullName evidence="1">Uncharacterized protein</fullName>
    </submittedName>
</protein>
<accession>A0ABM8T232</accession>
<evidence type="ECO:0000313" key="2">
    <source>
        <dbReference type="Proteomes" id="UP000674425"/>
    </source>
</evidence>
<sequence length="56" mass="6105">MTKVATALGDYAGLHREVVSVVESARRTAARRASANDVVDATANYETNFNPTYFEP</sequence>
<comment type="caution">
    <text evidence="1">The sequence shown here is derived from an EMBL/GenBank/DDBJ whole genome shotgun (WGS) entry which is preliminary data.</text>
</comment>
<dbReference type="Proteomes" id="UP000674425">
    <property type="component" value="Unassembled WGS sequence"/>
</dbReference>
<organism evidence="1 2">
    <name type="scientific">Paraburkholderia aspalathi</name>
    <dbReference type="NCBI Taxonomy" id="1324617"/>
    <lineage>
        <taxon>Bacteria</taxon>
        <taxon>Pseudomonadati</taxon>
        <taxon>Pseudomonadota</taxon>
        <taxon>Betaproteobacteria</taxon>
        <taxon>Burkholderiales</taxon>
        <taxon>Burkholderiaceae</taxon>
        <taxon>Paraburkholderia</taxon>
    </lineage>
</organism>
<keyword evidence="2" id="KW-1185">Reference proteome</keyword>
<proteinExistence type="predicted"/>
<reference evidence="1 2" key="1">
    <citation type="submission" date="2021-02" db="EMBL/GenBank/DDBJ databases">
        <authorList>
            <person name="Vanwijnsberghe S."/>
        </authorList>
    </citation>
    <scope>NUCLEOTIDE SEQUENCE [LARGE SCALE GENOMIC DNA]</scope>
    <source>
        <strain evidence="1 2">R-69658</strain>
    </source>
</reference>
<dbReference type="EMBL" id="CAJNAU010000121">
    <property type="protein sequence ID" value="CAE6851181.1"/>
    <property type="molecule type" value="Genomic_DNA"/>
</dbReference>
<dbReference type="RefSeq" id="WP_200622125.1">
    <property type="nucleotide sequence ID" value="NZ_CAJNAU010000121.1"/>
</dbReference>